<evidence type="ECO:0000313" key="11">
    <source>
        <dbReference type="Proteomes" id="UP000293142"/>
    </source>
</evidence>
<evidence type="ECO:0000256" key="4">
    <source>
        <dbReference type="ARBA" id="ARBA00022737"/>
    </source>
</evidence>
<proteinExistence type="predicted"/>
<dbReference type="Pfam" id="PF00005">
    <property type="entry name" value="ABC_tran"/>
    <property type="match status" value="2"/>
</dbReference>
<dbReference type="InterPro" id="IPR003593">
    <property type="entry name" value="AAA+_ATPase"/>
</dbReference>
<name>A0A4Q9DHF8_9BACL</name>
<evidence type="ECO:0000256" key="6">
    <source>
        <dbReference type="ARBA" id="ARBA00022840"/>
    </source>
</evidence>
<feature type="domain" description="ABC transporter" evidence="9">
    <location>
        <begin position="17"/>
        <end position="253"/>
    </location>
</feature>
<evidence type="ECO:0000256" key="7">
    <source>
        <dbReference type="ARBA" id="ARBA00022967"/>
    </source>
</evidence>
<comment type="caution">
    <text evidence="10">The sequence shown here is derived from an EMBL/GenBank/DDBJ whole genome shotgun (WGS) entry which is preliminary data.</text>
</comment>
<dbReference type="InterPro" id="IPR027417">
    <property type="entry name" value="P-loop_NTPase"/>
</dbReference>
<evidence type="ECO:0000313" key="10">
    <source>
        <dbReference type="EMBL" id="TBL70293.1"/>
    </source>
</evidence>
<comment type="subcellular location">
    <subcellularLocation>
        <location evidence="1">Cell membrane</location>
        <topology evidence="1">Peripheral membrane protein</topology>
    </subcellularLocation>
</comment>
<reference evidence="10 11" key="1">
    <citation type="submission" date="2019-02" db="EMBL/GenBank/DDBJ databases">
        <title>Paenibacillus sp. nov., isolated from surface-sterilized tissue of Thalictrum simplex L.</title>
        <authorList>
            <person name="Tuo L."/>
        </authorList>
    </citation>
    <scope>NUCLEOTIDE SEQUENCE [LARGE SCALE GENOMIC DNA]</scope>
    <source>
        <strain evidence="10 11">N2SHLJ1</strain>
    </source>
</reference>
<dbReference type="OrthoDB" id="9766104at2"/>
<evidence type="ECO:0000256" key="5">
    <source>
        <dbReference type="ARBA" id="ARBA00022741"/>
    </source>
</evidence>
<dbReference type="PROSITE" id="PS00211">
    <property type="entry name" value="ABC_TRANSPORTER_1"/>
    <property type="match status" value="1"/>
</dbReference>
<keyword evidence="3" id="KW-1003">Cell membrane</keyword>
<dbReference type="CDD" id="cd03216">
    <property type="entry name" value="ABC_Carb_Monos_I"/>
    <property type="match status" value="1"/>
</dbReference>
<dbReference type="InterPro" id="IPR017871">
    <property type="entry name" value="ABC_transporter-like_CS"/>
</dbReference>
<evidence type="ECO:0000256" key="1">
    <source>
        <dbReference type="ARBA" id="ARBA00004202"/>
    </source>
</evidence>
<dbReference type="PROSITE" id="PS50893">
    <property type="entry name" value="ABC_TRANSPORTER_2"/>
    <property type="match status" value="2"/>
</dbReference>
<dbReference type="PANTHER" id="PTHR43790:SF9">
    <property type="entry name" value="GALACTOFURANOSE TRANSPORTER ATP-BINDING PROTEIN YTFR"/>
    <property type="match status" value="1"/>
</dbReference>
<keyword evidence="7" id="KW-1278">Translocase</keyword>
<evidence type="ECO:0000256" key="3">
    <source>
        <dbReference type="ARBA" id="ARBA00022475"/>
    </source>
</evidence>
<keyword evidence="6 10" id="KW-0067">ATP-binding</keyword>
<evidence type="ECO:0000259" key="9">
    <source>
        <dbReference type="PROSITE" id="PS50893"/>
    </source>
</evidence>
<keyword evidence="2" id="KW-0813">Transport</keyword>
<keyword evidence="4" id="KW-0677">Repeat</keyword>
<evidence type="ECO:0000256" key="8">
    <source>
        <dbReference type="ARBA" id="ARBA00023136"/>
    </source>
</evidence>
<dbReference type="GO" id="GO:0016887">
    <property type="term" value="F:ATP hydrolysis activity"/>
    <property type="evidence" value="ECO:0007669"/>
    <property type="project" value="InterPro"/>
</dbReference>
<feature type="domain" description="ABC transporter" evidence="9">
    <location>
        <begin position="255"/>
        <end position="508"/>
    </location>
</feature>
<dbReference type="PANTHER" id="PTHR43790">
    <property type="entry name" value="CARBOHYDRATE TRANSPORT ATP-BINDING PROTEIN MG119-RELATED"/>
    <property type="match status" value="1"/>
</dbReference>
<dbReference type="Gene3D" id="3.40.50.300">
    <property type="entry name" value="P-loop containing nucleotide triphosphate hydrolases"/>
    <property type="match status" value="2"/>
</dbReference>
<dbReference type="FunFam" id="3.40.50.300:FF:000127">
    <property type="entry name" value="Ribose import ATP-binding protein RbsA"/>
    <property type="match status" value="1"/>
</dbReference>
<dbReference type="EMBL" id="SIRE01000033">
    <property type="protein sequence ID" value="TBL70293.1"/>
    <property type="molecule type" value="Genomic_DNA"/>
</dbReference>
<dbReference type="SMART" id="SM00382">
    <property type="entry name" value="AAA"/>
    <property type="match status" value="2"/>
</dbReference>
<keyword evidence="8" id="KW-0472">Membrane</keyword>
<dbReference type="InterPro" id="IPR050107">
    <property type="entry name" value="ABC_carbohydrate_import_ATPase"/>
</dbReference>
<dbReference type="Proteomes" id="UP000293142">
    <property type="component" value="Unassembled WGS sequence"/>
</dbReference>
<evidence type="ECO:0000256" key="2">
    <source>
        <dbReference type="ARBA" id="ARBA00022448"/>
    </source>
</evidence>
<dbReference type="CDD" id="cd03215">
    <property type="entry name" value="ABC_Carb_Monos_II"/>
    <property type="match status" value="1"/>
</dbReference>
<dbReference type="GO" id="GO:0005524">
    <property type="term" value="F:ATP binding"/>
    <property type="evidence" value="ECO:0007669"/>
    <property type="project" value="UniProtKB-KW"/>
</dbReference>
<sequence>MLLAQGDTTNSSKRPRLRALSLCKSFPGVIALNQVSFELQPGEVHALCGENGAGKSTLMRIIAGVEHPDDGELSLDGVPITHFDEHKANVLGIGMVHQERSLVPGLSIAENIFAARQPLNRFGLIDKKKMNQRGAELLSALKLEVDPTRLVSTLSPAQQQMVEIAKALSHDLKLLILDEPSAALTIAETEDLFEVIRQLTRQGVSIVYISHRLAEVFTISDRVTVMKDGEVTGTFNTNSVTEDQLIKMMVGRELTMEQDLRRVQENAEVVLEVSELRSAPAVQNASLQVRAGEIVCLAGLVGAGRTELCEALFGVREYTRGEIVMNGTALRMKSPSDAMKYGMGMVPEDRKEGGLFLEMSIMENIVSSNLSLVSSGAIVSSSKSKALSKLFVDKLRIATPSVSQKTVNLSGGNQQKVLLSKWLARKPKLLIIDEPTKGVDVGARSDIYAVLRELAASGIALLVVSSDLPEVLSLAHRIVVMSEGRTVGELDASEATELSILKLASPGSIRKEKRTS</sequence>
<keyword evidence="5" id="KW-0547">Nucleotide-binding</keyword>
<dbReference type="InterPro" id="IPR003439">
    <property type="entry name" value="ABC_transporter-like_ATP-bd"/>
</dbReference>
<organism evidence="10 11">
    <name type="scientific">Paenibacillus thalictri</name>
    <dbReference type="NCBI Taxonomy" id="2527873"/>
    <lineage>
        <taxon>Bacteria</taxon>
        <taxon>Bacillati</taxon>
        <taxon>Bacillota</taxon>
        <taxon>Bacilli</taxon>
        <taxon>Bacillales</taxon>
        <taxon>Paenibacillaceae</taxon>
        <taxon>Paenibacillus</taxon>
    </lineage>
</organism>
<keyword evidence="11" id="KW-1185">Reference proteome</keyword>
<dbReference type="GO" id="GO:0005886">
    <property type="term" value="C:plasma membrane"/>
    <property type="evidence" value="ECO:0007669"/>
    <property type="project" value="UniProtKB-SubCell"/>
</dbReference>
<dbReference type="SUPFAM" id="SSF52540">
    <property type="entry name" value="P-loop containing nucleoside triphosphate hydrolases"/>
    <property type="match status" value="2"/>
</dbReference>
<protein>
    <submittedName>
        <fullName evidence="10">Sugar ABC transporter ATP-binding protein</fullName>
    </submittedName>
</protein>
<dbReference type="AlphaFoldDB" id="A0A4Q9DHF8"/>
<gene>
    <name evidence="10" type="ORF">EYB31_33805</name>
</gene>
<accession>A0A4Q9DHF8</accession>